<dbReference type="RefSeq" id="WP_267979565.1">
    <property type="nucleotide sequence ID" value="NZ_JAPQKF010000001.1"/>
</dbReference>
<dbReference type="Proteomes" id="UP001168524">
    <property type="component" value="Unassembled WGS sequence"/>
</dbReference>
<name>A0ABT7WKW1_9GAMM</name>
<gene>
    <name evidence="1" type="ORF">QTA56_03540</name>
</gene>
<sequence>MNTSKNHHYVHESYQKRFYSQDKKLYVILKKDRYRVQETTAARICYIPYLNTIEFENNKFEGIETFYRNIESKLAEILLEIDLINNEYCGIFGNVVSEEEGQLLFKTMIALMFWRNPNQTVIAEKYIDSILEVYDAAHSEAKKMIGFDRKTIKFFQKNIKKESIRKFVQFVLLPIFTFKIYETSCAIRSFSTNGDILITCDNPIIFNEDISKLFSFEDFIMPVDSGRFFSSEQSRLSKLNISKINRLLADKAESYVLGSDRKYLEDLSNVLKNISNISK</sequence>
<dbReference type="Pfam" id="PF14022">
    <property type="entry name" value="DUF4238"/>
    <property type="match status" value="1"/>
</dbReference>
<keyword evidence="2" id="KW-1185">Reference proteome</keyword>
<dbReference type="EMBL" id="JAUDZE010000001">
    <property type="protein sequence ID" value="MDN0013314.1"/>
    <property type="molecule type" value="Genomic_DNA"/>
</dbReference>
<evidence type="ECO:0000313" key="2">
    <source>
        <dbReference type="Proteomes" id="UP001168524"/>
    </source>
</evidence>
<dbReference type="InterPro" id="IPR025332">
    <property type="entry name" value="DUF4238"/>
</dbReference>
<comment type="caution">
    <text evidence="1">The sequence shown here is derived from an EMBL/GenBank/DDBJ whole genome shotgun (WGS) entry which is preliminary data.</text>
</comment>
<accession>A0ABT7WKW1</accession>
<reference evidence="1" key="1">
    <citation type="submission" date="2023-06" db="EMBL/GenBank/DDBJ databases">
        <title>Two novel species of Acinetobacter isolated from motorbike repairing workshop in Vietnam.</title>
        <authorList>
            <person name="Le N.T.T."/>
        </authorList>
    </citation>
    <scope>NUCLEOTIDE SEQUENCE</scope>
    <source>
        <strain evidence="1">VNH17</strain>
    </source>
</reference>
<proteinExistence type="predicted"/>
<protein>
    <submittedName>
        <fullName evidence="1">DUF4238 domain-containing protein</fullName>
    </submittedName>
</protein>
<evidence type="ECO:0000313" key="1">
    <source>
        <dbReference type="EMBL" id="MDN0013314.1"/>
    </source>
</evidence>
<organism evidence="1 2">
    <name type="scientific">Acinetobacter thutiue</name>
    <dbReference type="NCBI Taxonomy" id="2998078"/>
    <lineage>
        <taxon>Bacteria</taxon>
        <taxon>Pseudomonadati</taxon>
        <taxon>Pseudomonadota</taxon>
        <taxon>Gammaproteobacteria</taxon>
        <taxon>Moraxellales</taxon>
        <taxon>Moraxellaceae</taxon>
        <taxon>Acinetobacter</taxon>
    </lineage>
</organism>